<reference evidence="2" key="2">
    <citation type="submission" date="2022-11" db="EMBL/GenBank/DDBJ databases">
        <title>complete genomes of mycoplasma synoviae ZX313 strain and SD2 strain.</title>
        <authorList>
            <person name="Zhong Q."/>
        </authorList>
    </citation>
    <scope>NUCLEOTIDE SEQUENCE</scope>
    <source>
        <strain evidence="2">SD2</strain>
    </source>
</reference>
<dbReference type="Proteomes" id="UP001164481">
    <property type="component" value="Chromosome"/>
</dbReference>
<accession>A0AAX3EZU4</accession>
<keyword evidence="1" id="KW-1133">Transmembrane helix</keyword>
<reference evidence="2" key="1">
    <citation type="submission" date="2022-10" db="EMBL/GenBank/DDBJ databases">
        <authorList>
            <person name="Wei X."/>
        </authorList>
    </citation>
    <scope>NUCLEOTIDE SEQUENCE</scope>
    <source>
        <strain evidence="2">SD2</strain>
    </source>
</reference>
<dbReference type="AlphaFoldDB" id="A0AAX3EZU4"/>
<protein>
    <submittedName>
        <fullName evidence="2">Uncharacterized protein</fullName>
    </submittedName>
</protein>
<proteinExistence type="predicted"/>
<evidence type="ECO:0000313" key="3">
    <source>
        <dbReference type="Proteomes" id="UP001164481"/>
    </source>
</evidence>
<organism evidence="2 3">
    <name type="scientific">Mycoplasmopsis synoviae</name>
    <name type="common">Mycoplasma synoviae</name>
    <dbReference type="NCBI Taxonomy" id="2109"/>
    <lineage>
        <taxon>Bacteria</taxon>
        <taxon>Bacillati</taxon>
        <taxon>Mycoplasmatota</taxon>
        <taxon>Mycoplasmoidales</taxon>
        <taxon>Metamycoplasmataceae</taxon>
        <taxon>Mycoplasmopsis</taxon>
    </lineage>
</organism>
<name>A0AAX3EZU4_MYCSY</name>
<sequence length="82" mass="9569">MKNKNQKNIISFDNVSYARLITSSNYIYDHKKLGTYIGNRFKGLFVVFMVAFWLWIMSTIQILIEIGIINNKEIDSDISKGF</sequence>
<dbReference type="RefSeq" id="WP_239610915.1">
    <property type="nucleotide sequence ID" value="NZ_CP069379.1"/>
</dbReference>
<evidence type="ECO:0000256" key="1">
    <source>
        <dbReference type="SAM" id="Phobius"/>
    </source>
</evidence>
<dbReference type="EMBL" id="CP107525">
    <property type="protein sequence ID" value="UZW64568.1"/>
    <property type="molecule type" value="Genomic_DNA"/>
</dbReference>
<feature type="transmembrane region" description="Helical" evidence="1">
    <location>
        <begin position="41"/>
        <end position="64"/>
    </location>
</feature>
<gene>
    <name evidence="2" type="ORF">OIE46_00545</name>
</gene>
<evidence type="ECO:0000313" key="2">
    <source>
        <dbReference type="EMBL" id="UZW64568.1"/>
    </source>
</evidence>
<keyword evidence="1" id="KW-0812">Transmembrane</keyword>
<keyword evidence="1" id="KW-0472">Membrane</keyword>